<sequence length="105" mass="11897">MIRKKCSGCSENTAFYKAFFASKSFPFACGGCGEKQFRRHDISKTLAYFGASLGLFTLLFLFMAKGLQIATISLFGFLFLLLLSYVFELFIFDLSEYGDQEKMKS</sequence>
<proteinExistence type="predicted"/>
<feature type="transmembrane region" description="Helical" evidence="1">
    <location>
        <begin position="69"/>
        <end position="94"/>
    </location>
</feature>
<comment type="caution">
    <text evidence="2">The sequence shown here is derived from an EMBL/GenBank/DDBJ whole genome shotgun (WGS) entry which is preliminary data.</text>
</comment>
<dbReference type="EMBL" id="JBGMEL010000011">
    <property type="protein sequence ID" value="MFA0791415.1"/>
    <property type="molecule type" value="Genomic_DNA"/>
</dbReference>
<reference evidence="2 3" key="1">
    <citation type="submission" date="2024-08" db="EMBL/GenBank/DDBJ databases">
        <authorList>
            <person name="Ishaq N."/>
        </authorList>
    </citation>
    <scope>NUCLEOTIDE SEQUENCE [LARGE SCALE GENOMIC DNA]</scope>
    <source>
        <strain evidence="2 3">JCM 30400</strain>
    </source>
</reference>
<dbReference type="RefSeq" id="WP_371843884.1">
    <property type="nucleotide sequence ID" value="NZ_JBGMEL010000011.1"/>
</dbReference>
<name>A0ABV4NPZ3_9GAMM</name>
<evidence type="ECO:0000313" key="3">
    <source>
        <dbReference type="Proteomes" id="UP001569414"/>
    </source>
</evidence>
<keyword evidence="3" id="KW-1185">Reference proteome</keyword>
<evidence type="ECO:0000256" key="1">
    <source>
        <dbReference type="SAM" id="Phobius"/>
    </source>
</evidence>
<dbReference type="Proteomes" id="UP001569414">
    <property type="component" value="Unassembled WGS sequence"/>
</dbReference>
<protein>
    <recommendedName>
        <fullName evidence="4">Cxxc_20_cxxc protein</fullName>
    </recommendedName>
</protein>
<accession>A0ABV4NPZ3</accession>
<evidence type="ECO:0000313" key="2">
    <source>
        <dbReference type="EMBL" id="MFA0791415.1"/>
    </source>
</evidence>
<keyword evidence="1" id="KW-1133">Transmembrane helix</keyword>
<evidence type="ECO:0008006" key="4">
    <source>
        <dbReference type="Google" id="ProtNLM"/>
    </source>
</evidence>
<gene>
    <name evidence="2" type="ORF">ACCI51_12730</name>
</gene>
<keyword evidence="1" id="KW-0812">Transmembrane</keyword>
<keyword evidence="1" id="KW-0472">Membrane</keyword>
<organism evidence="2 3">
    <name type="scientific">Microbulbifer echini</name>
    <dbReference type="NCBI Taxonomy" id="1529067"/>
    <lineage>
        <taxon>Bacteria</taxon>
        <taxon>Pseudomonadati</taxon>
        <taxon>Pseudomonadota</taxon>
        <taxon>Gammaproteobacteria</taxon>
        <taxon>Cellvibrionales</taxon>
        <taxon>Microbulbiferaceae</taxon>
        <taxon>Microbulbifer</taxon>
    </lineage>
</organism>
<feature type="transmembrane region" description="Helical" evidence="1">
    <location>
        <begin position="45"/>
        <end position="63"/>
    </location>
</feature>